<proteinExistence type="predicted"/>
<accession>A0A099NR39</accession>
<sequence>IPTKYLDTRKSIQNNEITVETY</sequence>
<feature type="non-terminal residue" evidence="1">
    <location>
        <position position="1"/>
    </location>
</feature>
<comment type="caution">
    <text evidence="1">The sequence shown here is derived from an EMBL/GenBank/DDBJ whole genome shotgun (WGS) entry which is preliminary data.</text>
</comment>
<reference evidence="2" key="1">
    <citation type="journal article" date="2014" name="Microb. Cell Fact.">
        <title>Exploiting Issatchenkia orientalis SD108 for succinic acid production.</title>
        <authorList>
            <person name="Xiao H."/>
            <person name="Shao Z."/>
            <person name="Jiang Y."/>
            <person name="Dole S."/>
            <person name="Zhao H."/>
        </authorList>
    </citation>
    <scope>NUCLEOTIDE SEQUENCE [LARGE SCALE GENOMIC DNA]</scope>
    <source>
        <strain evidence="2">SD108</strain>
    </source>
</reference>
<dbReference type="HOGENOM" id="CLU_3426255_0_0_1"/>
<evidence type="ECO:0000313" key="1">
    <source>
        <dbReference type="EMBL" id="KGK34539.1"/>
    </source>
</evidence>
<dbReference type="EMBL" id="JQFK01001538">
    <property type="protein sequence ID" value="KGK34539.1"/>
    <property type="molecule type" value="Genomic_DNA"/>
</dbReference>
<evidence type="ECO:0000313" key="2">
    <source>
        <dbReference type="Proteomes" id="UP000029867"/>
    </source>
</evidence>
<gene>
    <name evidence="1" type="ORF">JL09_g6313</name>
</gene>
<dbReference type="Proteomes" id="UP000029867">
    <property type="component" value="Unassembled WGS sequence"/>
</dbReference>
<name>A0A099NR39_PICKU</name>
<protein>
    <submittedName>
        <fullName evidence="1">Uncharacterized protein</fullName>
    </submittedName>
</protein>
<organism evidence="1 2">
    <name type="scientific">Pichia kudriavzevii</name>
    <name type="common">Yeast</name>
    <name type="synonym">Issatchenkia orientalis</name>
    <dbReference type="NCBI Taxonomy" id="4909"/>
    <lineage>
        <taxon>Eukaryota</taxon>
        <taxon>Fungi</taxon>
        <taxon>Dikarya</taxon>
        <taxon>Ascomycota</taxon>
        <taxon>Saccharomycotina</taxon>
        <taxon>Pichiomycetes</taxon>
        <taxon>Pichiales</taxon>
        <taxon>Pichiaceae</taxon>
        <taxon>Pichia</taxon>
    </lineage>
</organism>
<dbReference type="AlphaFoldDB" id="A0A099NR39"/>